<dbReference type="Proteomes" id="UP001497623">
    <property type="component" value="Unassembled WGS sequence"/>
</dbReference>
<evidence type="ECO:0000256" key="1">
    <source>
        <dbReference type="ARBA" id="ARBA00004141"/>
    </source>
</evidence>
<comment type="caution">
    <text evidence="7">The sequence shown here is derived from an EMBL/GenBank/DDBJ whole genome shotgun (WGS) entry which is preliminary data.</text>
</comment>
<keyword evidence="4 5" id="KW-0472">Membrane</keyword>
<dbReference type="Gene3D" id="3.60.21.10">
    <property type="match status" value="1"/>
</dbReference>
<dbReference type="SUPFAM" id="SSF56300">
    <property type="entry name" value="Metallo-dependent phosphatases"/>
    <property type="match status" value="1"/>
</dbReference>
<protein>
    <recommendedName>
        <fullName evidence="6">Calcineurin-like phosphoesterase domain-containing protein</fullName>
    </recommendedName>
</protein>
<feature type="domain" description="Calcineurin-like phosphoesterase" evidence="6">
    <location>
        <begin position="94"/>
        <end position="243"/>
    </location>
</feature>
<dbReference type="EMBL" id="CAXKWB010005551">
    <property type="protein sequence ID" value="CAL4078971.1"/>
    <property type="molecule type" value="Genomic_DNA"/>
</dbReference>
<gene>
    <name evidence="7" type="ORF">MNOR_LOCUS10806</name>
</gene>
<sequence length="358" mass="41084">MAKSSGSLISRVTKGGICTFLVFFVILYNEWLAYALRASSWTVIPKSPEDKVVLFAADPQILTEEINSNFPYGFITTWDSDRFVQRGLQFAIWKTRPDVVVFLGDLLDQGSKSTDDEFFSLAKHFKNVMRIPDYVKEIIFVPGDNDIGGEGSDSVTKHKIQRFFNAFNQSTVTSLDFINFKQVNAMDDSELSKDLLIQDTDKDDGKIKVILSHMPLLPLTSRTIKEKIIKRNPDMIFSAHEHSSFHFVGLKKDGRANQFGQLKEEDKVWMFNTQEEKLNEIVVPTCSYRMGKSAYGFGSAVIEKTGRIHYTVLWLPSRFYQLGVYCFISFVVFLLMLPSMFVIIVKFIYAHVRKYHHL</sequence>
<organism evidence="7 8">
    <name type="scientific">Meganyctiphanes norvegica</name>
    <name type="common">Northern krill</name>
    <name type="synonym">Thysanopoda norvegica</name>
    <dbReference type="NCBI Taxonomy" id="48144"/>
    <lineage>
        <taxon>Eukaryota</taxon>
        <taxon>Metazoa</taxon>
        <taxon>Ecdysozoa</taxon>
        <taxon>Arthropoda</taxon>
        <taxon>Crustacea</taxon>
        <taxon>Multicrustacea</taxon>
        <taxon>Malacostraca</taxon>
        <taxon>Eumalacostraca</taxon>
        <taxon>Eucarida</taxon>
        <taxon>Euphausiacea</taxon>
        <taxon>Euphausiidae</taxon>
        <taxon>Meganyctiphanes</taxon>
    </lineage>
</organism>
<evidence type="ECO:0000256" key="2">
    <source>
        <dbReference type="ARBA" id="ARBA00022692"/>
    </source>
</evidence>
<evidence type="ECO:0000256" key="5">
    <source>
        <dbReference type="SAM" id="Phobius"/>
    </source>
</evidence>
<dbReference type="InterPro" id="IPR004843">
    <property type="entry name" value="Calcineurin-like_PHP"/>
</dbReference>
<dbReference type="GO" id="GO:0016787">
    <property type="term" value="F:hydrolase activity"/>
    <property type="evidence" value="ECO:0007669"/>
    <property type="project" value="InterPro"/>
</dbReference>
<dbReference type="InterPro" id="IPR033308">
    <property type="entry name" value="PGAP5/Cdc1/Ted1"/>
</dbReference>
<evidence type="ECO:0000259" key="6">
    <source>
        <dbReference type="Pfam" id="PF00149"/>
    </source>
</evidence>
<accession>A0AAV2QB38</accession>
<evidence type="ECO:0000256" key="3">
    <source>
        <dbReference type="ARBA" id="ARBA00022989"/>
    </source>
</evidence>
<dbReference type="AlphaFoldDB" id="A0AAV2QB38"/>
<dbReference type="InterPro" id="IPR029052">
    <property type="entry name" value="Metallo-depent_PP-like"/>
</dbReference>
<proteinExistence type="predicted"/>
<reference evidence="7 8" key="1">
    <citation type="submission" date="2024-05" db="EMBL/GenBank/DDBJ databases">
        <authorList>
            <person name="Wallberg A."/>
        </authorList>
    </citation>
    <scope>NUCLEOTIDE SEQUENCE [LARGE SCALE GENOMIC DNA]</scope>
</reference>
<keyword evidence="3 5" id="KW-1133">Transmembrane helix</keyword>
<dbReference type="GO" id="GO:0016020">
    <property type="term" value="C:membrane"/>
    <property type="evidence" value="ECO:0007669"/>
    <property type="project" value="UniProtKB-SubCell"/>
</dbReference>
<evidence type="ECO:0000313" key="7">
    <source>
        <dbReference type="EMBL" id="CAL4078971.1"/>
    </source>
</evidence>
<dbReference type="PANTHER" id="PTHR13315:SF4">
    <property type="entry name" value="METALLOPHOSPHOESTERASE, ISOFORM E"/>
    <property type="match status" value="1"/>
</dbReference>
<feature type="transmembrane region" description="Helical" evidence="5">
    <location>
        <begin position="322"/>
        <end position="349"/>
    </location>
</feature>
<name>A0AAV2QB38_MEGNR</name>
<evidence type="ECO:0000256" key="4">
    <source>
        <dbReference type="ARBA" id="ARBA00023136"/>
    </source>
</evidence>
<keyword evidence="2 5" id="KW-0812">Transmembrane</keyword>
<dbReference type="GO" id="GO:0006506">
    <property type="term" value="P:GPI anchor biosynthetic process"/>
    <property type="evidence" value="ECO:0007669"/>
    <property type="project" value="InterPro"/>
</dbReference>
<dbReference type="GO" id="GO:0005783">
    <property type="term" value="C:endoplasmic reticulum"/>
    <property type="evidence" value="ECO:0007669"/>
    <property type="project" value="TreeGrafter"/>
</dbReference>
<evidence type="ECO:0000313" key="8">
    <source>
        <dbReference type="Proteomes" id="UP001497623"/>
    </source>
</evidence>
<comment type="subcellular location">
    <subcellularLocation>
        <location evidence="1">Membrane</location>
        <topology evidence="1">Multi-pass membrane protein</topology>
    </subcellularLocation>
</comment>
<keyword evidence="8" id="KW-1185">Reference proteome</keyword>
<dbReference type="PANTHER" id="PTHR13315">
    <property type="entry name" value="METALLO PHOSPHOESTERASE RELATED"/>
    <property type="match status" value="1"/>
</dbReference>
<dbReference type="Pfam" id="PF00149">
    <property type="entry name" value="Metallophos"/>
    <property type="match status" value="1"/>
</dbReference>